<organism evidence="11 12">
    <name type="scientific">Marinomonas phaeophyticola</name>
    <dbReference type="NCBI Taxonomy" id="3004091"/>
    <lineage>
        <taxon>Bacteria</taxon>
        <taxon>Pseudomonadati</taxon>
        <taxon>Pseudomonadota</taxon>
        <taxon>Gammaproteobacteria</taxon>
        <taxon>Oceanospirillales</taxon>
        <taxon>Oceanospirillaceae</taxon>
        <taxon>Marinomonas</taxon>
    </lineage>
</organism>
<evidence type="ECO:0000256" key="6">
    <source>
        <dbReference type="PROSITE-ProRule" id="PRU00552"/>
    </source>
</evidence>
<evidence type="ECO:0000256" key="4">
    <source>
        <dbReference type="ARBA" id="ARBA00022840"/>
    </source>
</evidence>
<evidence type="ECO:0000256" key="1">
    <source>
        <dbReference type="ARBA" id="ARBA00022741"/>
    </source>
</evidence>
<dbReference type="InterPro" id="IPR014001">
    <property type="entry name" value="Helicase_ATP-bd"/>
</dbReference>
<sequence>MSFDVLDLDNNIELAIQQLGFTSPTPVQEEAIPAALNGDDILATAPTGTGKTLAFIAPAIQHLLDRDEPATYAPKILVLAPSRELARQIYNFTESLIKNTNFTSQLIIGGTPYGMQQQQLSEDCDILIATPGRLLELDEKKWLDLSDVSYFVIDEADRMLDMGFSDSILKLSKLLPKEHQTLMFSATLEGEKIGHLSSQLLKADAQHIRLGDSSRTVPKQIKQVAYRVDDDAHKLRFLEHILGDENVKQAVLFVSNRDHVDVWVQKIRNLNIMCDGLHGDMKQSDRSEHLKQMKRGRLKVLVATDVASRGIDLPEINTVINLRLPPKADSYIHRAGRASREGEPGTCISLIDINDLPVIEKIQRYMLAPIKFSRITGLEAKQKVRIASLTKGKKKAKAVPKSVIKAELKRKEKARKRAKAKSRS</sequence>
<dbReference type="SMART" id="SM00490">
    <property type="entry name" value="HELICc"/>
    <property type="match status" value="1"/>
</dbReference>
<dbReference type="CDD" id="cd18787">
    <property type="entry name" value="SF2_C_DEAD"/>
    <property type="match status" value="1"/>
</dbReference>
<accession>A0ABT4JPX8</accession>
<protein>
    <submittedName>
        <fullName evidence="11">DEAD/DEAH box helicase</fullName>
    </submittedName>
</protein>
<keyword evidence="12" id="KW-1185">Reference proteome</keyword>
<dbReference type="SMART" id="SM00487">
    <property type="entry name" value="DEXDc"/>
    <property type="match status" value="1"/>
</dbReference>
<dbReference type="PROSITE" id="PS51192">
    <property type="entry name" value="HELICASE_ATP_BIND_1"/>
    <property type="match status" value="1"/>
</dbReference>
<evidence type="ECO:0000313" key="12">
    <source>
        <dbReference type="Proteomes" id="UP001149719"/>
    </source>
</evidence>
<comment type="caution">
    <text evidence="11">The sequence shown here is derived from an EMBL/GenBank/DDBJ whole genome shotgun (WGS) entry which is preliminary data.</text>
</comment>
<evidence type="ECO:0000256" key="7">
    <source>
        <dbReference type="RuleBase" id="RU000492"/>
    </source>
</evidence>
<keyword evidence="1 7" id="KW-0547">Nucleotide-binding</keyword>
<dbReference type="SUPFAM" id="SSF52540">
    <property type="entry name" value="P-loop containing nucleoside triphosphate hydrolases"/>
    <property type="match status" value="1"/>
</dbReference>
<dbReference type="InterPro" id="IPR044742">
    <property type="entry name" value="DEAD/DEAH_RhlB"/>
</dbReference>
<evidence type="ECO:0000259" key="9">
    <source>
        <dbReference type="PROSITE" id="PS51194"/>
    </source>
</evidence>
<proteinExistence type="inferred from homology"/>
<evidence type="ECO:0000256" key="2">
    <source>
        <dbReference type="ARBA" id="ARBA00022801"/>
    </source>
</evidence>
<dbReference type="Pfam" id="PF00271">
    <property type="entry name" value="Helicase_C"/>
    <property type="match status" value="1"/>
</dbReference>
<keyword evidence="4 7" id="KW-0067">ATP-binding</keyword>
<evidence type="ECO:0000256" key="3">
    <source>
        <dbReference type="ARBA" id="ARBA00022806"/>
    </source>
</evidence>
<dbReference type="PROSITE" id="PS51195">
    <property type="entry name" value="Q_MOTIF"/>
    <property type="match status" value="1"/>
</dbReference>
<dbReference type="EMBL" id="JAPUBN010000006">
    <property type="protein sequence ID" value="MCZ2720346.1"/>
    <property type="molecule type" value="Genomic_DNA"/>
</dbReference>
<dbReference type="InterPro" id="IPR011545">
    <property type="entry name" value="DEAD/DEAH_box_helicase_dom"/>
</dbReference>
<keyword evidence="2 7" id="KW-0378">Hydrolase</keyword>
<dbReference type="InterPro" id="IPR001650">
    <property type="entry name" value="Helicase_C-like"/>
</dbReference>
<keyword evidence="3 7" id="KW-0347">Helicase</keyword>
<feature type="short sequence motif" description="Q motif" evidence="6">
    <location>
        <begin position="1"/>
        <end position="29"/>
    </location>
</feature>
<evidence type="ECO:0000256" key="5">
    <source>
        <dbReference type="ARBA" id="ARBA00038437"/>
    </source>
</evidence>
<evidence type="ECO:0000313" key="11">
    <source>
        <dbReference type="EMBL" id="MCZ2720346.1"/>
    </source>
</evidence>
<comment type="similarity">
    <text evidence="5 7">Belongs to the DEAD box helicase family.</text>
</comment>
<dbReference type="InterPro" id="IPR000629">
    <property type="entry name" value="RNA-helicase_DEAD-box_CS"/>
</dbReference>
<dbReference type="InterPro" id="IPR014014">
    <property type="entry name" value="RNA_helicase_DEAD_Q_motif"/>
</dbReference>
<dbReference type="InterPro" id="IPR027417">
    <property type="entry name" value="P-loop_NTPase"/>
</dbReference>
<dbReference type="Pfam" id="PF00270">
    <property type="entry name" value="DEAD"/>
    <property type="match status" value="1"/>
</dbReference>
<dbReference type="InterPro" id="IPR050079">
    <property type="entry name" value="DEAD_box_RNA_helicase"/>
</dbReference>
<dbReference type="PANTHER" id="PTHR47959:SF17">
    <property type="entry name" value="ATP-DEPENDENT RNA HELICASE DEAD BOX FAMILY"/>
    <property type="match status" value="1"/>
</dbReference>
<dbReference type="PROSITE" id="PS51194">
    <property type="entry name" value="HELICASE_CTER"/>
    <property type="match status" value="1"/>
</dbReference>
<name>A0ABT4JPX8_9GAMM</name>
<dbReference type="CDD" id="cd00268">
    <property type="entry name" value="DEADc"/>
    <property type="match status" value="1"/>
</dbReference>
<dbReference type="RefSeq" id="WP_269122165.1">
    <property type="nucleotide sequence ID" value="NZ_JAPUBN010000006.1"/>
</dbReference>
<dbReference type="Gene3D" id="3.40.50.300">
    <property type="entry name" value="P-loop containing nucleotide triphosphate hydrolases"/>
    <property type="match status" value="2"/>
</dbReference>
<feature type="domain" description="Helicase C-terminal" evidence="9">
    <location>
        <begin position="220"/>
        <end position="383"/>
    </location>
</feature>
<gene>
    <name evidence="11" type="ORF">O1D97_01480</name>
</gene>
<dbReference type="Proteomes" id="UP001149719">
    <property type="component" value="Unassembled WGS sequence"/>
</dbReference>
<feature type="domain" description="DEAD-box RNA helicase Q" evidence="10">
    <location>
        <begin position="1"/>
        <end position="29"/>
    </location>
</feature>
<dbReference type="PANTHER" id="PTHR47959">
    <property type="entry name" value="ATP-DEPENDENT RNA HELICASE RHLE-RELATED"/>
    <property type="match status" value="1"/>
</dbReference>
<dbReference type="GO" id="GO:0004386">
    <property type="term" value="F:helicase activity"/>
    <property type="evidence" value="ECO:0007669"/>
    <property type="project" value="UniProtKB-KW"/>
</dbReference>
<reference evidence="11" key="1">
    <citation type="submission" date="2022-12" db="EMBL/GenBank/DDBJ databases">
        <title>Marinomonas 15G1-11 sp. nov, isolated from marine algae.</title>
        <authorList>
            <person name="Butt M."/>
            <person name="Choi D.G."/>
            <person name="Kim J.M."/>
            <person name="Lee J.K."/>
            <person name="Baek J.H."/>
            <person name="Jeon C.O."/>
        </authorList>
    </citation>
    <scope>NUCLEOTIDE SEQUENCE</scope>
    <source>
        <strain evidence="11">15G1-11</strain>
    </source>
</reference>
<evidence type="ECO:0000259" key="10">
    <source>
        <dbReference type="PROSITE" id="PS51195"/>
    </source>
</evidence>
<feature type="domain" description="Helicase ATP-binding" evidence="8">
    <location>
        <begin position="32"/>
        <end position="206"/>
    </location>
</feature>
<evidence type="ECO:0000259" key="8">
    <source>
        <dbReference type="PROSITE" id="PS51192"/>
    </source>
</evidence>
<dbReference type="PROSITE" id="PS00039">
    <property type="entry name" value="DEAD_ATP_HELICASE"/>
    <property type="match status" value="1"/>
</dbReference>